<dbReference type="Gene3D" id="1.20.120.160">
    <property type="entry name" value="HPT domain"/>
    <property type="match status" value="1"/>
</dbReference>
<gene>
    <name evidence="3" type="ORF">BEI61_05306</name>
</gene>
<dbReference type="RefSeq" id="WP_069154628.1">
    <property type="nucleotide sequence ID" value="NZ_MCGH01000003.1"/>
</dbReference>
<comment type="caution">
    <text evidence="3">The sequence shown here is derived from an EMBL/GenBank/DDBJ whole genome shotgun (WGS) entry which is preliminary data.</text>
</comment>
<evidence type="ECO:0000313" key="4">
    <source>
        <dbReference type="Proteomes" id="UP000094067"/>
    </source>
</evidence>
<dbReference type="SUPFAM" id="SSF47226">
    <property type="entry name" value="Histidine-containing phosphotransfer domain, HPT domain"/>
    <property type="match status" value="1"/>
</dbReference>
<dbReference type="PROSITE" id="PS50894">
    <property type="entry name" value="HPT"/>
    <property type="match status" value="1"/>
</dbReference>
<dbReference type="PATRIC" id="fig|1432052.4.peg.5898"/>
<dbReference type="AlphaFoldDB" id="A0A1E3A7A4"/>
<dbReference type="InterPro" id="IPR036641">
    <property type="entry name" value="HPT_dom_sf"/>
</dbReference>
<evidence type="ECO:0000313" key="3">
    <source>
        <dbReference type="EMBL" id="ODM04499.1"/>
    </source>
</evidence>
<proteinExistence type="predicted"/>
<organism evidence="3 4">
    <name type="scientific">Eisenbergiella tayi</name>
    <dbReference type="NCBI Taxonomy" id="1432052"/>
    <lineage>
        <taxon>Bacteria</taxon>
        <taxon>Bacillati</taxon>
        <taxon>Bacillota</taxon>
        <taxon>Clostridia</taxon>
        <taxon>Lachnospirales</taxon>
        <taxon>Lachnospiraceae</taxon>
        <taxon>Eisenbergiella</taxon>
    </lineage>
</organism>
<dbReference type="GO" id="GO:0000160">
    <property type="term" value="P:phosphorelay signal transduction system"/>
    <property type="evidence" value="ECO:0007669"/>
    <property type="project" value="InterPro"/>
</dbReference>
<evidence type="ECO:0000259" key="2">
    <source>
        <dbReference type="PROSITE" id="PS50894"/>
    </source>
</evidence>
<dbReference type="Pfam" id="PF01627">
    <property type="entry name" value="Hpt"/>
    <property type="match status" value="1"/>
</dbReference>
<reference evidence="3 4" key="1">
    <citation type="submission" date="2016-07" db="EMBL/GenBank/DDBJ databases">
        <title>Characterization of isolates of Eisenbergiella tayi derived from blood cultures, using whole genome sequencing.</title>
        <authorList>
            <person name="Burdz T."/>
            <person name="Wiebe D."/>
            <person name="Huynh C."/>
            <person name="Bernard K."/>
        </authorList>
    </citation>
    <scope>NUCLEOTIDE SEQUENCE [LARGE SCALE GENOMIC DNA]</scope>
    <source>
        <strain evidence="3 4">NML 110608</strain>
    </source>
</reference>
<protein>
    <submittedName>
        <fullName evidence="3">Hpt domain protein</fullName>
    </submittedName>
</protein>
<feature type="modified residue" description="Phosphohistidine" evidence="1">
    <location>
        <position position="60"/>
    </location>
</feature>
<feature type="domain" description="HPt" evidence="2">
    <location>
        <begin position="21"/>
        <end position="119"/>
    </location>
</feature>
<name>A0A1E3A7A4_9FIRM</name>
<dbReference type="InterPro" id="IPR008207">
    <property type="entry name" value="Sig_transdc_His_kin_Hpt_dom"/>
</dbReference>
<accession>A0A1E3A7A4</accession>
<evidence type="ECO:0000256" key="1">
    <source>
        <dbReference type="PROSITE-ProRule" id="PRU00110"/>
    </source>
</evidence>
<sequence length="127" mass="14267">MTVKECYECLGADYEDVSSRLRSEERILKFLKMVLKDTSFKDLCDAMEEQDYEKAFRAVHTLKGVLLNLGLTVQGRYAAALTEALRGRQENEEIKPLFTQLVSSYGEMCSAIKELAETSETGGIQNG</sequence>
<dbReference type="Proteomes" id="UP000094067">
    <property type="component" value="Unassembled WGS sequence"/>
</dbReference>
<keyword evidence="1" id="KW-0597">Phosphoprotein</keyword>
<dbReference type="EMBL" id="MCGH01000003">
    <property type="protein sequence ID" value="ODM04499.1"/>
    <property type="molecule type" value="Genomic_DNA"/>
</dbReference>